<proteinExistence type="predicted"/>
<dbReference type="InterPro" id="IPR005474">
    <property type="entry name" value="Transketolase_N"/>
</dbReference>
<evidence type="ECO:0000259" key="11">
    <source>
        <dbReference type="Pfam" id="PF17831"/>
    </source>
</evidence>
<reference evidence="13" key="1">
    <citation type="submission" date="2021-11" db="EMBL/GenBank/DDBJ databases">
        <title>Draft genome sequence of Alcaligenes endophyticus type strain CCUG 75668T.</title>
        <authorList>
            <person name="Salva-Serra F."/>
            <person name="Duran R.E."/>
            <person name="Seeger M."/>
            <person name="Moore E.R.B."/>
            <person name="Jaen-Luchoro D."/>
        </authorList>
    </citation>
    <scope>NUCLEOTIDE SEQUENCE</scope>
    <source>
        <strain evidence="13">CCUG 75668</strain>
    </source>
</reference>
<feature type="domain" description="Transketolase-like C-terminal" evidence="12">
    <location>
        <begin position="723"/>
        <end position="859"/>
    </location>
</feature>
<evidence type="ECO:0000256" key="3">
    <source>
        <dbReference type="ARBA" id="ARBA00012281"/>
    </source>
</evidence>
<keyword evidence="6 9" id="KW-0786">Thiamine pyrophosphate</keyword>
<evidence type="ECO:0000256" key="2">
    <source>
        <dbReference type="ARBA" id="ARBA00003157"/>
    </source>
</evidence>
<evidence type="ECO:0000256" key="7">
    <source>
        <dbReference type="ARBA" id="ARBA00023317"/>
    </source>
</evidence>
<evidence type="ECO:0000256" key="4">
    <source>
        <dbReference type="ARBA" id="ARBA00017172"/>
    </source>
</evidence>
<name>A0ABT8EJE7_9BURK</name>
<feature type="domain" description="Pyruvate dehydrogenase E1 component middle" evidence="11">
    <location>
        <begin position="498"/>
        <end position="710"/>
    </location>
</feature>
<dbReference type="CDD" id="cd02017">
    <property type="entry name" value="TPP_E1_EcPDC_like"/>
    <property type="match status" value="1"/>
</dbReference>
<organism evidence="13 14">
    <name type="scientific">Alcaligenes endophyticus</name>
    <dbReference type="NCBI Taxonomy" id="1929088"/>
    <lineage>
        <taxon>Bacteria</taxon>
        <taxon>Pseudomonadati</taxon>
        <taxon>Pseudomonadota</taxon>
        <taxon>Betaproteobacteria</taxon>
        <taxon>Burkholderiales</taxon>
        <taxon>Alcaligenaceae</taxon>
        <taxon>Alcaligenes</taxon>
    </lineage>
</organism>
<evidence type="ECO:0000313" key="14">
    <source>
        <dbReference type="Proteomes" id="UP001168613"/>
    </source>
</evidence>
<dbReference type="SUPFAM" id="SSF52922">
    <property type="entry name" value="TK C-terminal domain-like"/>
    <property type="match status" value="1"/>
</dbReference>
<dbReference type="EMBL" id="JAJHNU010000002">
    <property type="protein sequence ID" value="MDN4121360.1"/>
    <property type="molecule type" value="Genomic_DNA"/>
</dbReference>
<evidence type="ECO:0000256" key="5">
    <source>
        <dbReference type="ARBA" id="ARBA00023002"/>
    </source>
</evidence>
<keyword evidence="5 9" id="KW-0560">Oxidoreductase</keyword>
<dbReference type="InterPro" id="IPR035807">
    <property type="entry name" value="PDC_E1_N"/>
</dbReference>
<accession>A0ABT8EJE7</accession>
<dbReference type="SUPFAM" id="SSF52518">
    <property type="entry name" value="Thiamin diphosphate-binding fold (THDP-binding)"/>
    <property type="match status" value="2"/>
</dbReference>
<evidence type="ECO:0000259" key="12">
    <source>
        <dbReference type="Pfam" id="PF22613"/>
    </source>
</evidence>
<comment type="cofactor">
    <cofactor evidence="1 9">
        <name>thiamine diphosphate</name>
        <dbReference type="ChEBI" id="CHEBI:58937"/>
    </cofactor>
</comment>
<dbReference type="EC" id="1.2.4.1" evidence="3 9"/>
<dbReference type="InterPro" id="IPR009014">
    <property type="entry name" value="Transketo_C/PFOR_II"/>
</dbReference>
<dbReference type="InterPro" id="IPR029061">
    <property type="entry name" value="THDP-binding"/>
</dbReference>
<evidence type="ECO:0000259" key="10">
    <source>
        <dbReference type="Pfam" id="PF00456"/>
    </source>
</evidence>
<keyword evidence="14" id="KW-1185">Reference proteome</keyword>
<comment type="caution">
    <text evidence="13">The sequence shown here is derived from an EMBL/GenBank/DDBJ whole genome shotgun (WGS) entry which is preliminary data.</text>
</comment>
<dbReference type="RefSeq" id="WP_266124041.1">
    <property type="nucleotide sequence ID" value="NZ_JAJHNU010000002.1"/>
</dbReference>
<evidence type="ECO:0000313" key="13">
    <source>
        <dbReference type="EMBL" id="MDN4121360.1"/>
    </source>
</evidence>
<feature type="domain" description="Transketolase N-terminal" evidence="10">
    <location>
        <begin position="146"/>
        <end position="301"/>
    </location>
</feature>
<dbReference type="InterPro" id="IPR055152">
    <property type="entry name" value="Transketolase-like_C_2"/>
</dbReference>
<protein>
    <recommendedName>
        <fullName evidence="4 9">Pyruvate dehydrogenase E1 component</fullName>
        <ecNumber evidence="3 9">1.2.4.1</ecNumber>
    </recommendedName>
</protein>
<comment type="function">
    <text evidence="2 9">Component of the pyruvate dehydrogenase (PDH) complex, that catalyzes the overall conversion of pyruvate to acetyl-CoA and CO(2).</text>
</comment>
<dbReference type="InterPro" id="IPR041621">
    <property type="entry name" value="PDH_E1_M"/>
</dbReference>
<dbReference type="Pfam" id="PF22613">
    <property type="entry name" value="Transketolase_C_1"/>
    <property type="match status" value="1"/>
</dbReference>
<evidence type="ECO:0000256" key="9">
    <source>
        <dbReference type="PIRNR" id="PIRNR000156"/>
    </source>
</evidence>
<dbReference type="Pfam" id="PF00456">
    <property type="entry name" value="Transketolase_N"/>
    <property type="match status" value="1"/>
</dbReference>
<dbReference type="NCBIfam" id="TIGR00759">
    <property type="entry name" value="aceE"/>
    <property type="match status" value="1"/>
</dbReference>
<comment type="catalytic activity">
    <reaction evidence="8 9">
        <text>N(6)-[(R)-lipoyl]-L-lysyl-[protein] + pyruvate + H(+) = N(6)-[(R)-S(8)-acetyldihydrolipoyl]-L-lysyl-[protein] + CO2</text>
        <dbReference type="Rhea" id="RHEA:19189"/>
        <dbReference type="Rhea" id="RHEA-COMP:10474"/>
        <dbReference type="Rhea" id="RHEA-COMP:10478"/>
        <dbReference type="ChEBI" id="CHEBI:15361"/>
        <dbReference type="ChEBI" id="CHEBI:15378"/>
        <dbReference type="ChEBI" id="CHEBI:16526"/>
        <dbReference type="ChEBI" id="CHEBI:83099"/>
        <dbReference type="ChEBI" id="CHEBI:83111"/>
        <dbReference type="EC" id="1.2.4.1"/>
    </reaction>
</comment>
<dbReference type="InterPro" id="IPR004660">
    <property type="entry name" value="PDH_E1"/>
</dbReference>
<dbReference type="PANTHER" id="PTHR43825">
    <property type="entry name" value="PYRUVATE DEHYDROGENASE E1 COMPONENT"/>
    <property type="match status" value="1"/>
</dbReference>
<dbReference type="InterPro" id="IPR051157">
    <property type="entry name" value="PDH/Transketolase"/>
</dbReference>
<dbReference type="PANTHER" id="PTHR43825:SF3">
    <property type="entry name" value="PYRUVATE DEHYDROGENASE E1 COMPONENT"/>
    <property type="match status" value="1"/>
</dbReference>
<evidence type="ECO:0000256" key="8">
    <source>
        <dbReference type="ARBA" id="ARBA00051231"/>
    </source>
</evidence>
<keyword evidence="7 9" id="KW-0670">Pyruvate</keyword>
<dbReference type="Gene3D" id="3.40.50.970">
    <property type="match status" value="2"/>
</dbReference>
<dbReference type="PIRSF" id="PIRSF000156">
    <property type="entry name" value="Pyruvate_dh_E1"/>
    <property type="match status" value="1"/>
</dbReference>
<dbReference type="GO" id="GO:0004739">
    <property type="term" value="F:pyruvate dehydrogenase (acetyl-transferring) activity"/>
    <property type="evidence" value="ECO:0007669"/>
    <property type="project" value="UniProtKB-EC"/>
</dbReference>
<evidence type="ECO:0000256" key="1">
    <source>
        <dbReference type="ARBA" id="ARBA00001964"/>
    </source>
</evidence>
<evidence type="ECO:0000256" key="6">
    <source>
        <dbReference type="ARBA" id="ARBA00023052"/>
    </source>
</evidence>
<gene>
    <name evidence="13" type="primary">aceE</name>
    <name evidence="13" type="ORF">LMS43_08680</name>
</gene>
<sequence>MSSQQDSSSAQVDQDQALETQEWLEALEAVVDREGPDRAHEILEKLVDLARRSGAHIPFSPNTAYVNTIPPGLEPPHPGNLEIEERIRSFIRWNAMAMVVRANRETPPDGGGLGGHIASFASLATMIGCGQNHFWHAETEDHGGDMVFFQGHSSPGVYARAFMEGRLTEDQMDNFRQEVDGHGLPSYPHPKLMPEFWQFPTVSMGLGPLMAIYQARFLKYLHARGIADTSGRKVWVFLGDGEMDEPESLGAIGLAAREKLDNLIFIVNCNLQRLDGPVRGNGKIIQELEGTFRGAGWNVLKLIWGGYWDPLLARDKEGILRRVMEETIDGEYQAYKANDGAYVREHFFGKHPKLLEMVSRMSDDDIWRLNRGGHDPNKVFAAFDAASKHEGQPTVILAKTIKGYGMGHVGQAKNPSHQQKSLDLDAVREFRDRFNIPVADDKLEELPYYVPAEDSPVMKYLHERRKALGGYLPKRRQRADEQLVVPSLEAFKAILEPTAEGREISTTQAFVRFLNQLLRDKQVGPRVVPILADESRTFGMEGLFRQIGIYAPEGQKYTPVDKDQVMYYRETADGQLLQEGINEQGAFSSWIAAATSYSNSNRIMIPFFIYYSMFGFQRFGDLAWAAGDMKARGFVLGGTAGRTTLNGEGLQHEDGHSHIQSSLIPNCISYDPTFAHEVAVILQSGLKRMVENQEDVYFYVTLMNENYAQPGLVDGDQEGILRGMYKFKSVGEGNDLRVQLMGSGTILREVIAAQELLEKDWNIGSDVWSVTSFTELRRNGLDCERFALLNPEASDAPVAYVTEKLNGTQGPIVVSTDYVKSFGDQIRPFVPAGRTLKVLGTDGFGRSDFRSKLREHFEVNRHFVVLAALRGLAEEGKLPMSKVSEAIAKYGINPNKANPQYA</sequence>
<dbReference type="Proteomes" id="UP001168613">
    <property type="component" value="Unassembled WGS sequence"/>
</dbReference>
<dbReference type="Pfam" id="PF17831">
    <property type="entry name" value="PDH_E1_M"/>
    <property type="match status" value="1"/>
</dbReference>
<dbReference type="Gene3D" id="3.40.50.920">
    <property type="match status" value="1"/>
</dbReference>